<dbReference type="Proteomes" id="UP000292564">
    <property type="component" value="Unassembled WGS sequence"/>
</dbReference>
<dbReference type="EMBL" id="SHKY01000001">
    <property type="protein sequence ID" value="RZU52964.1"/>
    <property type="molecule type" value="Genomic_DNA"/>
</dbReference>
<dbReference type="RefSeq" id="WP_242625389.1">
    <property type="nucleotide sequence ID" value="NZ_SHKY01000001.1"/>
</dbReference>
<evidence type="ECO:0000256" key="2">
    <source>
        <dbReference type="SAM" id="Phobius"/>
    </source>
</evidence>
<evidence type="ECO:0000313" key="4">
    <source>
        <dbReference type="Proteomes" id="UP000292564"/>
    </source>
</evidence>
<comment type="caution">
    <text evidence="3">The sequence shown here is derived from an EMBL/GenBank/DDBJ whole genome shotgun (WGS) entry which is preliminary data.</text>
</comment>
<keyword evidence="2" id="KW-0472">Membrane</keyword>
<feature type="compositionally biased region" description="Basic and acidic residues" evidence="1">
    <location>
        <begin position="289"/>
        <end position="308"/>
    </location>
</feature>
<feature type="compositionally biased region" description="Basic and acidic residues" evidence="1">
    <location>
        <begin position="268"/>
        <end position="280"/>
    </location>
</feature>
<name>A0A4Q7ZQC4_9ACTN</name>
<proteinExistence type="predicted"/>
<gene>
    <name evidence="3" type="ORF">EV385_4848</name>
</gene>
<feature type="compositionally biased region" description="Basic and acidic residues" evidence="1">
    <location>
        <begin position="192"/>
        <end position="201"/>
    </location>
</feature>
<keyword evidence="4" id="KW-1185">Reference proteome</keyword>
<sequence length="419" mass="42559">MIVASLLLILVAVTLLVFGVAGGSSMLLISSIVASLLAAIALVAGARRASARRAAARDVGAALRPASGSASRTGGRDAADAGGGSPHAESAAFADRTAPTGSGAVAYAAESGAVAYAAESGAVAYAAESGASVPGAAVTYADEPDASDPAGSVTYPDEADAPASGSARYADLADLAGDDEFATATADSGTYLERDAHERPGADAADADPLDTGAADYMSLSTVAEDPAPGYADTHDAPGTDRPDLDRPDLDLARADALGSVGTEPDDDHTGHRDHLDYDRASSVIDAARTQDPDESWRREPAAAAEHLDTVEDRPAATAFGAGPAFDGRMEEFGEPDPDDPADEPLPQAERAADAVRIARMDAEVLVVDGRPRYHVPDCPHLVGRLTEPLPVAEAVELGFTPCGLCRPVDRLLAAAARG</sequence>
<feature type="region of interest" description="Disordered" evidence="1">
    <location>
        <begin position="186"/>
        <end position="308"/>
    </location>
</feature>
<protein>
    <submittedName>
        <fullName evidence="3">Clumping factor A</fullName>
    </submittedName>
</protein>
<feature type="compositionally biased region" description="Basic and acidic residues" evidence="1">
    <location>
        <begin position="233"/>
        <end position="254"/>
    </location>
</feature>
<organism evidence="3 4">
    <name type="scientific">Krasilnikovia cinnamomea</name>
    <dbReference type="NCBI Taxonomy" id="349313"/>
    <lineage>
        <taxon>Bacteria</taxon>
        <taxon>Bacillati</taxon>
        <taxon>Actinomycetota</taxon>
        <taxon>Actinomycetes</taxon>
        <taxon>Micromonosporales</taxon>
        <taxon>Micromonosporaceae</taxon>
        <taxon>Krasilnikovia</taxon>
    </lineage>
</organism>
<accession>A0A4Q7ZQC4</accession>
<evidence type="ECO:0000313" key="3">
    <source>
        <dbReference type="EMBL" id="RZU52964.1"/>
    </source>
</evidence>
<dbReference type="AlphaFoldDB" id="A0A4Q7ZQC4"/>
<feature type="region of interest" description="Disordered" evidence="1">
    <location>
        <begin position="65"/>
        <end position="92"/>
    </location>
</feature>
<feature type="region of interest" description="Disordered" evidence="1">
    <location>
        <begin position="140"/>
        <end position="166"/>
    </location>
</feature>
<evidence type="ECO:0000256" key="1">
    <source>
        <dbReference type="SAM" id="MobiDB-lite"/>
    </source>
</evidence>
<keyword evidence="2" id="KW-0812">Transmembrane</keyword>
<reference evidence="3 4" key="1">
    <citation type="submission" date="2019-02" db="EMBL/GenBank/DDBJ databases">
        <title>Sequencing the genomes of 1000 actinobacteria strains.</title>
        <authorList>
            <person name="Klenk H.-P."/>
        </authorList>
    </citation>
    <scope>NUCLEOTIDE SEQUENCE [LARGE SCALE GENOMIC DNA]</scope>
    <source>
        <strain evidence="3 4">DSM 45162</strain>
    </source>
</reference>
<keyword evidence="2" id="KW-1133">Transmembrane helix</keyword>
<feature type="transmembrane region" description="Helical" evidence="2">
    <location>
        <begin position="29"/>
        <end position="47"/>
    </location>
</feature>